<evidence type="ECO:0000313" key="3">
    <source>
        <dbReference type="EMBL" id="AMO22885.1"/>
    </source>
</evidence>
<feature type="chain" id="PRO_5007449701" description="DUF4148 domain-containing protein" evidence="2">
    <location>
        <begin position="23"/>
        <end position="97"/>
    </location>
</feature>
<feature type="region of interest" description="Disordered" evidence="1">
    <location>
        <begin position="46"/>
        <end position="72"/>
    </location>
</feature>
<reference evidence="3 4" key="1">
    <citation type="journal article" date="2014" name="Int. J. Syst. Evol. Microbiol.">
        <title>Ramlibacter solisilvae sp. nov., isolated from forest soil, and emended description of the genus Ramlibacter.</title>
        <authorList>
            <person name="Lee H.J."/>
            <person name="Lee S.H."/>
            <person name="Lee S.S."/>
            <person name="Lee J.S."/>
            <person name="Kim Y."/>
            <person name="Kim S.C."/>
            <person name="Jeon C.O."/>
        </authorList>
    </citation>
    <scope>NUCLEOTIDE SEQUENCE [LARGE SCALE GENOMIC DNA]</scope>
    <source>
        <strain evidence="3 4">5-10</strain>
    </source>
</reference>
<dbReference type="Proteomes" id="UP000070433">
    <property type="component" value="Chromosome"/>
</dbReference>
<evidence type="ECO:0000256" key="2">
    <source>
        <dbReference type="SAM" id="SignalP"/>
    </source>
</evidence>
<evidence type="ECO:0000313" key="4">
    <source>
        <dbReference type="Proteomes" id="UP000070433"/>
    </source>
</evidence>
<dbReference type="AlphaFoldDB" id="A0A127JSK4"/>
<sequence length="97" mass="10211">MNAKPLIVLAAFASIAAGAARADDIDPSQQFALQIQSTRTRAEVQAEAARVPTTRSTEPAGSRVHPVLQSNTQVSDVRAEAVQAVRLGQISRGEASM</sequence>
<gene>
    <name evidence="3" type="ORF">UC35_08265</name>
</gene>
<dbReference type="PATRIC" id="fig|94132.3.peg.1685"/>
<organism evidence="3 4">
    <name type="scientific">Ramlibacter tataouinensis</name>
    <dbReference type="NCBI Taxonomy" id="94132"/>
    <lineage>
        <taxon>Bacteria</taxon>
        <taxon>Pseudomonadati</taxon>
        <taxon>Pseudomonadota</taxon>
        <taxon>Betaproteobacteria</taxon>
        <taxon>Burkholderiales</taxon>
        <taxon>Comamonadaceae</taxon>
        <taxon>Ramlibacter</taxon>
    </lineage>
</organism>
<dbReference type="Pfam" id="PF13663">
    <property type="entry name" value="DUF4148"/>
    <property type="match status" value="1"/>
</dbReference>
<keyword evidence="4" id="KW-1185">Reference proteome</keyword>
<dbReference type="RefSeq" id="WP_061497932.1">
    <property type="nucleotide sequence ID" value="NZ_CP010951.1"/>
</dbReference>
<keyword evidence="2" id="KW-0732">Signal</keyword>
<protein>
    <recommendedName>
        <fullName evidence="5">DUF4148 domain-containing protein</fullName>
    </recommendedName>
</protein>
<name>A0A127JSK4_9BURK</name>
<evidence type="ECO:0000256" key="1">
    <source>
        <dbReference type="SAM" id="MobiDB-lite"/>
    </source>
</evidence>
<evidence type="ECO:0008006" key="5">
    <source>
        <dbReference type="Google" id="ProtNLM"/>
    </source>
</evidence>
<proteinExistence type="predicted"/>
<accession>A0A127JSK4</accession>
<feature type="signal peptide" evidence="2">
    <location>
        <begin position="1"/>
        <end position="22"/>
    </location>
</feature>
<dbReference type="OrthoDB" id="8821441at2"/>
<dbReference type="EMBL" id="CP010951">
    <property type="protein sequence ID" value="AMO22885.1"/>
    <property type="molecule type" value="Genomic_DNA"/>
</dbReference>
<dbReference type="InterPro" id="IPR025421">
    <property type="entry name" value="DUF4148"/>
</dbReference>